<dbReference type="PANTHER" id="PTHR43877">
    <property type="entry name" value="AMINOALKYLPHOSPHONATE N-ACETYLTRANSFERASE-RELATED-RELATED"/>
    <property type="match status" value="1"/>
</dbReference>
<name>A0A0G3BFU2_9BURK</name>
<keyword evidence="2" id="KW-0012">Acyltransferase</keyword>
<dbReference type="Pfam" id="PF00583">
    <property type="entry name" value="Acetyltransf_1"/>
    <property type="match status" value="1"/>
</dbReference>
<dbReference type="PROSITE" id="PS51186">
    <property type="entry name" value="GNAT"/>
    <property type="match status" value="1"/>
</dbReference>
<dbReference type="KEGG" id="pbh:AAW51_1531"/>
<dbReference type="STRING" id="413882.AAW51_1531"/>
<dbReference type="InterPro" id="IPR050832">
    <property type="entry name" value="Bact_Acetyltransf"/>
</dbReference>
<dbReference type="Proteomes" id="UP000035352">
    <property type="component" value="Chromosome"/>
</dbReference>
<evidence type="ECO:0000256" key="2">
    <source>
        <dbReference type="ARBA" id="ARBA00023315"/>
    </source>
</evidence>
<dbReference type="SUPFAM" id="SSF55729">
    <property type="entry name" value="Acyl-CoA N-acyltransferases (Nat)"/>
    <property type="match status" value="1"/>
</dbReference>
<dbReference type="InterPro" id="IPR000182">
    <property type="entry name" value="GNAT_dom"/>
</dbReference>
<evidence type="ECO:0000313" key="5">
    <source>
        <dbReference type="Proteomes" id="UP000035352"/>
    </source>
</evidence>
<dbReference type="InterPro" id="IPR016181">
    <property type="entry name" value="Acyl_CoA_acyltransferase"/>
</dbReference>
<reference evidence="4 5" key="1">
    <citation type="submission" date="2015-05" db="EMBL/GenBank/DDBJ databases">
        <authorList>
            <person name="Tang B."/>
            <person name="Yu Y."/>
        </authorList>
    </citation>
    <scope>NUCLEOTIDE SEQUENCE [LARGE SCALE GENOMIC DNA]</scope>
    <source>
        <strain evidence="4 5">DSM 7029</strain>
    </source>
</reference>
<organism evidence="4 5">
    <name type="scientific">Caldimonas brevitalea</name>
    <dbReference type="NCBI Taxonomy" id="413882"/>
    <lineage>
        <taxon>Bacteria</taxon>
        <taxon>Pseudomonadati</taxon>
        <taxon>Pseudomonadota</taxon>
        <taxon>Betaproteobacteria</taxon>
        <taxon>Burkholderiales</taxon>
        <taxon>Sphaerotilaceae</taxon>
        <taxon>Caldimonas</taxon>
    </lineage>
</organism>
<evidence type="ECO:0000259" key="3">
    <source>
        <dbReference type="PROSITE" id="PS51186"/>
    </source>
</evidence>
<dbReference type="EMBL" id="CP011371">
    <property type="protein sequence ID" value="AKJ28222.1"/>
    <property type="molecule type" value="Genomic_DNA"/>
</dbReference>
<protein>
    <submittedName>
        <fullName evidence="4">GCN5 family acetyltransferase</fullName>
    </submittedName>
</protein>
<gene>
    <name evidence="4" type="ORF">AAW51_1531</name>
</gene>
<sequence>MSRYQVRPATLRDAKAIADVHVSAWQAAYKGLLPDDYLNGLSVDKRAAFWREAIDLFEPQVHVATDGDAIVGFVGFDRSRDAGTPSTTGEIWALYVAPAHWGKGVGLALWDAARDGLEDEGCTKVTVWVHLRNERALRFHELAGFKREMPSAKTTMVGTTKLEEIRLQRPLG</sequence>
<dbReference type="Gene3D" id="3.40.630.30">
    <property type="match status" value="1"/>
</dbReference>
<dbReference type="GO" id="GO:0016747">
    <property type="term" value="F:acyltransferase activity, transferring groups other than amino-acyl groups"/>
    <property type="evidence" value="ECO:0007669"/>
    <property type="project" value="InterPro"/>
</dbReference>
<evidence type="ECO:0000313" key="4">
    <source>
        <dbReference type="EMBL" id="AKJ28222.1"/>
    </source>
</evidence>
<accession>A0A0G3BFU2</accession>
<dbReference type="OrthoDB" id="8595358at2"/>
<dbReference type="AlphaFoldDB" id="A0A0G3BFU2"/>
<keyword evidence="1 4" id="KW-0808">Transferase</keyword>
<keyword evidence="5" id="KW-1185">Reference proteome</keyword>
<dbReference type="PATRIC" id="fig|413882.6.peg.1607"/>
<dbReference type="RefSeq" id="WP_047194128.1">
    <property type="nucleotide sequence ID" value="NZ_CP011371.1"/>
</dbReference>
<feature type="domain" description="N-acetyltransferase" evidence="3">
    <location>
        <begin position="4"/>
        <end position="172"/>
    </location>
</feature>
<proteinExistence type="predicted"/>
<dbReference type="CDD" id="cd04301">
    <property type="entry name" value="NAT_SF"/>
    <property type="match status" value="1"/>
</dbReference>
<evidence type="ECO:0000256" key="1">
    <source>
        <dbReference type="ARBA" id="ARBA00022679"/>
    </source>
</evidence>